<dbReference type="Pfam" id="PF01266">
    <property type="entry name" value="DAO"/>
    <property type="match status" value="1"/>
</dbReference>
<dbReference type="Proteomes" id="UP000002016">
    <property type="component" value="Chromosome"/>
</dbReference>
<dbReference type="CDD" id="cd19946">
    <property type="entry name" value="GlpA-like_Fer2_BFD-like"/>
    <property type="match status" value="1"/>
</dbReference>
<dbReference type="AlphaFoldDB" id="A8F675"/>
<dbReference type="HOGENOM" id="CLU_024775_3_1_0"/>
<dbReference type="Gene3D" id="3.50.50.60">
    <property type="entry name" value="FAD/NAD(P)-binding domain"/>
    <property type="match status" value="1"/>
</dbReference>
<dbReference type="eggNOG" id="COG2906">
    <property type="taxonomic scope" value="Bacteria"/>
</dbReference>
<sequence precursor="true">MKVVVIGGGVVGALIVRELSMYDLEITLIEKNLDIGWGVTKANSAILHAGYDDPIGSVRAKFCAKGNELYTQLAKELDFEIKRIGSYVIAFDEQELDTLKKLLRQGEVNGVPGLEIHEKEIILEKEPNLSKEIKYGLWAPTAGITEPWMIAIAAVENAVDNGAKLILGEKVVDFEKHYDRITKVITDKSSYEADVVINAAGLFADEIAELAGAEYVPLHPRRGEYILLDKKIGNMVSSVIFPTPTILSKGILVLPTIDGGLLLGPTAVDLASDMKDNLSTTSEGLKEIISFTKRFVPSLDFSQTVKTFSGLRPESPQKDFFINNSERVKNFINIMAMRSPGLTAAPAIAKHVVEEIIQERLKISLSARKDFNPIRKGIKSFSKLSPKEWQKHVEQNPLAGRLICYCNEVTEAEIVEAIKRGARTLDGVKFRTRAMFGRCQGGFCSIKIMKILERELNVDMSQIVQKSYNSWIVSGRVRE</sequence>
<accession>A8F675</accession>
<dbReference type="eggNOG" id="COG0579">
    <property type="taxonomic scope" value="Bacteria"/>
</dbReference>
<dbReference type="SUPFAM" id="SSF51905">
    <property type="entry name" value="FAD/NAD(P)-binding domain"/>
    <property type="match status" value="1"/>
</dbReference>
<dbReference type="InterPro" id="IPR036188">
    <property type="entry name" value="FAD/NAD-bd_sf"/>
</dbReference>
<dbReference type="STRING" id="416591.Tlet_1094"/>
<gene>
    <name evidence="3" type="ordered locus">Tlet_1094</name>
</gene>
<dbReference type="InterPro" id="IPR052745">
    <property type="entry name" value="G3P_Oxidase/Oxidoreductase"/>
</dbReference>
<dbReference type="InterPro" id="IPR007419">
    <property type="entry name" value="BFD-like_2Fe2S-bd_dom"/>
</dbReference>
<dbReference type="OrthoDB" id="9801699at2"/>
<keyword evidence="4" id="KW-1185">Reference proteome</keyword>
<evidence type="ECO:0000259" key="1">
    <source>
        <dbReference type="Pfam" id="PF01266"/>
    </source>
</evidence>
<reference evidence="3 4" key="2">
    <citation type="journal article" date="2009" name="Proc. Natl. Acad. Sci. U.S.A.">
        <title>On the chimeric nature, thermophilic origin, and phylogenetic placement of the Thermotogales.</title>
        <authorList>
            <person name="Zhaxybayeva O."/>
            <person name="Swithers K.S."/>
            <person name="Lapierre P."/>
            <person name="Fournier G.P."/>
            <person name="Bickhart D.M."/>
            <person name="DeBoy R.T."/>
            <person name="Nelson K.E."/>
            <person name="Nesbo C.L."/>
            <person name="Doolittle W.F."/>
            <person name="Gogarten J.P."/>
            <person name="Noll K.M."/>
        </authorList>
    </citation>
    <scope>NUCLEOTIDE SEQUENCE [LARGE SCALE GENOMIC DNA]</scope>
    <source>
        <strain evidence="4">ATCC BAA-301 / DSM 14385 / NBRC 107922 / TMO</strain>
    </source>
</reference>
<dbReference type="InterPro" id="IPR006076">
    <property type="entry name" value="FAD-dep_OxRdtase"/>
</dbReference>
<organism evidence="3 4">
    <name type="scientific">Pseudothermotoga lettingae (strain ATCC BAA-301 / DSM 14385 / NBRC 107922 / TMO)</name>
    <name type="common">Thermotoga lettingae</name>
    <dbReference type="NCBI Taxonomy" id="416591"/>
    <lineage>
        <taxon>Bacteria</taxon>
        <taxon>Thermotogati</taxon>
        <taxon>Thermotogota</taxon>
        <taxon>Thermotogae</taxon>
        <taxon>Thermotogales</taxon>
        <taxon>Thermotogaceae</taxon>
        <taxon>Pseudothermotoga</taxon>
    </lineage>
</organism>
<dbReference type="PANTHER" id="PTHR42720">
    <property type="entry name" value="GLYCEROL-3-PHOSPHATE DEHYDROGENASE"/>
    <property type="match status" value="1"/>
</dbReference>
<dbReference type="PANTHER" id="PTHR42720:SF1">
    <property type="entry name" value="GLYCEROL 3-PHOSPHATE OXIDASE"/>
    <property type="match status" value="1"/>
</dbReference>
<name>A8F675_PSELT</name>
<protein>
    <submittedName>
        <fullName evidence="3">FAD dependent oxidoreductase</fullName>
    </submittedName>
</protein>
<reference evidence="3 4" key="1">
    <citation type="submission" date="2007-08" db="EMBL/GenBank/DDBJ databases">
        <title>Complete sequence of Thermotoga lettingae TMO.</title>
        <authorList>
            <consortium name="US DOE Joint Genome Institute"/>
            <person name="Copeland A."/>
            <person name="Lucas S."/>
            <person name="Lapidus A."/>
            <person name="Barry K."/>
            <person name="Glavina del Rio T."/>
            <person name="Dalin E."/>
            <person name="Tice H."/>
            <person name="Pitluck S."/>
            <person name="Foster B."/>
            <person name="Bruce D."/>
            <person name="Schmutz J."/>
            <person name="Larimer F."/>
            <person name="Land M."/>
            <person name="Hauser L."/>
            <person name="Kyrpides N."/>
            <person name="Mikhailova N."/>
            <person name="Nelson K."/>
            <person name="Gogarten J.P."/>
            <person name="Noll K."/>
            <person name="Richardson P."/>
        </authorList>
    </citation>
    <scope>NUCLEOTIDE SEQUENCE [LARGE SCALE GENOMIC DNA]</scope>
    <source>
        <strain evidence="4">ATCC BAA-301 / DSM 14385 / NBRC 107922 / TMO</strain>
    </source>
</reference>
<feature type="domain" description="FAD dependent oxidoreductase" evidence="1">
    <location>
        <begin position="2"/>
        <end position="354"/>
    </location>
</feature>
<dbReference type="Pfam" id="PF04324">
    <property type="entry name" value="Fer2_BFD"/>
    <property type="match status" value="1"/>
</dbReference>
<dbReference type="InterPro" id="IPR041854">
    <property type="entry name" value="BFD-like_2Fe2S-bd_dom_sf"/>
</dbReference>
<feature type="domain" description="BFD-like [2Fe-2S]-binding" evidence="2">
    <location>
        <begin position="402"/>
        <end position="453"/>
    </location>
</feature>
<dbReference type="Gene3D" id="1.10.10.1100">
    <property type="entry name" value="BFD-like [2Fe-2S]-binding domain"/>
    <property type="match status" value="1"/>
</dbReference>
<proteinExistence type="predicted"/>
<evidence type="ECO:0000313" key="4">
    <source>
        <dbReference type="Proteomes" id="UP000002016"/>
    </source>
</evidence>
<evidence type="ECO:0000313" key="3">
    <source>
        <dbReference type="EMBL" id="ABV33659.1"/>
    </source>
</evidence>
<dbReference type="SUPFAM" id="SSF54373">
    <property type="entry name" value="FAD-linked reductases, C-terminal domain"/>
    <property type="match status" value="1"/>
</dbReference>
<dbReference type="Gene3D" id="3.30.9.10">
    <property type="entry name" value="D-Amino Acid Oxidase, subunit A, domain 2"/>
    <property type="match status" value="1"/>
</dbReference>
<dbReference type="EMBL" id="CP000812">
    <property type="protein sequence ID" value="ABV33659.1"/>
    <property type="molecule type" value="Genomic_DNA"/>
</dbReference>
<dbReference type="KEGG" id="tle:Tlet_1094"/>
<dbReference type="RefSeq" id="WP_012003140.1">
    <property type="nucleotide sequence ID" value="NC_009828.1"/>
</dbReference>
<evidence type="ECO:0000259" key="2">
    <source>
        <dbReference type="Pfam" id="PF04324"/>
    </source>
</evidence>